<gene>
    <name evidence="2" type="ORF">C2E21_3332</name>
</gene>
<dbReference type="Proteomes" id="UP000239899">
    <property type="component" value="Unassembled WGS sequence"/>
</dbReference>
<evidence type="ECO:0000313" key="3">
    <source>
        <dbReference type="Proteomes" id="UP000239899"/>
    </source>
</evidence>
<comment type="caution">
    <text evidence="2">The sequence shown here is derived from an EMBL/GenBank/DDBJ whole genome shotgun (WGS) entry which is preliminary data.</text>
</comment>
<name>A0A2P6TU22_CHLSO</name>
<accession>A0A2P6TU22</accession>
<keyword evidence="1" id="KW-0732">Signal</keyword>
<feature type="signal peptide" evidence="1">
    <location>
        <begin position="1"/>
        <end position="24"/>
    </location>
</feature>
<dbReference type="OrthoDB" id="10681358at2759"/>
<dbReference type="EMBL" id="LHPG02000006">
    <property type="protein sequence ID" value="PRW57570.1"/>
    <property type="molecule type" value="Genomic_DNA"/>
</dbReference>
<proteinExistence type="predicted"/>
<evidence type="ECO:0000256" key="1">
    <source>
        <dbReference type="SAM" id="SignalP"/>
    </source>
</evidence>
<evidence type="ECO:0000313" key="2">
    <source>
        <dbReference type="EMBL" id="PRW57570.1"/>
    </source>
</evidence>
<protein>
    <submittedName>
        <fullName evidence="2">Uncharacterized protein</fullName>
    </submittedName>
</protein>
<organism evidence="2 3">
    <name type="scientific">Chlorella sorokiniana</name>
    <name type="common">Freshwater green alga</name>
    <dbReference type="NCBI Taxonomy" id="3076"/>
    <lineage>
        <taxon>Eukaryota</taxon>
        <taxon>Viridiplantae</taxon>
        <taxon>Chlorophyta</taxon>
        <taxon>core chlorophytes</taxon>
        <taxon>Trebouxiophyceae</taxon>
        <taxon>Chlorellales</taxon>
        <taxon>Chlorellaceae</taxon>
        <taxon>Chlorella clade</taxon>
        <taxon>Chlorella</taxon>
    </lineage>
</organism>
<sequence length="291" mass="30837">MPPSRGSLLLLLRGLTAQLQNGMAADVLPHAVDAAQRLVLDMASEAEAAAAADGGSAAATAETRWPPLDAEVAAAALELLLACHSAAVAHEQQAAEGNASSCIDGAGAAAAVQQAAQGMMLSLCTRQEALSPTLRAVLLHAIWLGPGLLKWATTTFGPSVIDDLSAEAGASALRLNLQSTETDEPPVLSPEAQAAAQWRQERLADVERVRDHKQMQRHLLKYGWILRKGMVHRVYRMEEEGLPGHPEQTYTHASTSANWNAIENAKSTLRNIYKALDEAHRAAAKGGAEEA</sequence>
<reference evidence="2 3" key="1">
    <citation type="journal article" date="2018" name="Plant J.">
        <title>Genome sequences of Chlorella sorokiniana UTEX 1602 and Micractinium conductrix SAG 241.80: implications to maltose excretion by a green alga.</title>
        <authorList>
            <person name="Arriola M.B."/>
            <person name="Velmurugan N."/>
            <person name="Zhang Y."/>
            <person name="Plunkett M.H."/>
            <person name="Hondzo H."/>
            <person name="Barney B.M."/>
        </authorList>
    </citation>
    <scope>NUCLEOTIDE SEQUENCE [LARGE SCALE GENOMIC DNA]</scope>
    <source>
        <strain evidence="3">UTEX 1602</strain>
    </source>
</reference>
<dbReference type="AlphaFoldDB" id="A0A2P6TU22"/>
<feature type="chain" id="PRO_5015130968" evidence="1">
    <location>
        <begin position="25"/>
        <end position="291"/>
    </location>
</feature>
<keyword evidence="3" id="KW-1185">Reference proteome</keyword>